<dbReference type="SUPFAM" id="SSF53474">
    <property type="entry name" value="alpha/beta-Hydrolases"/>
    <property type="match status" value="1"/>
</dbReference>
<name>A0A6I6UWP8_9BACI</name>
<dbReference type="Proteomes" id="UP000465062">
    <property type="component" value="Chromosome"/>
</dbReference>
<sequence>MKRYFIQKQLQQIHITEWGDRAKPVIFCLHGLGSTGLSFIEIANDLKEDYRIISIDAPGHGKSAPFERGEDYEMNNMAEWLNEVIELLEIDSFYFLSHSWGSFVALFYAAKYPDKIRALMLIDGGYQGKRHSQQTVEEEVAYYEKDFEQTWGTWEDFLTLVKSETLKWSSLKMVAAQDLSLYHDQQYYWHARGETAAHIIRAMHKDEAEDIYHKIENPVLLLRASLPENLAETRKKTADNFKLQVRGEVKCIPDTTHLLHWDRPEIVVREIRQRWK</sequence>
<dbReference type="GO" id="GO:0016787">
    <property type="term" value="F:hydrolase activity"/>
    <property type="evidence" value="ECO:0007669"/>
    <property type="project" value="UniProtKB-KW"/>
</dbReference>
<dbReference type="KEGG" id="bvq:FHE72_11630"/>
<gene>
    <name evidence="3" type="ORF">FHE72_11630</name>
</gene>
<dbReference type="PRINTS" id="PR00412">
    <property type="entry name" value="EPOXHYDRLASE"/>
</dbReference>
<dbReference type="Gene3D" id="3.40.50.1820">
    <property type="entry name" value="alpha/beta hydrolase"/>
    <property type="match status" value="1"/>
</dbReference>
<dbReference type="PANTHER" id="PTHR43798:SF31">
    <property type="entry name" value="AB HYDROLASE SUPERFAMILY PROTEIN YCLE"/>
    <property type="match status" value="1"/>
</dbReference>
<dbReference type="InterPro" id="IPR029058">
    <property type="entry name" value="AB_hydrolase_fold"/>
</dbReference>
<organism evidence="3 4">
    <name type="scientific">Rossellomorea vietnamensis</name>
    <dbReference type="NCBI Taxonomy" id="218284"/>
    <lineage>
        <taxon>Bacteria</taxon>
        <taxon>Bacillati</taxon>
        <taxon>Bacillota</taxon>
        <taxon>Bacilli</taxon>
        <taxon>Bacillales</taxon>
        <taxon>Bacillaceae</taxon>
        <taxon>Rossellomorea</taxon>
    </lineage>
</organism>
<evidence type="ECO:0000313" key="3">
    <source>
        <dbReference type="EMBL" id="QHE63762.1"/>
    </source>
</evidence>
<dbReference type="InterPro" id="IPR000073">
    <property type="entry name" value="AB_hydrolase_1"/>
</dbReference>
<evidence type="ECO:0000256" key="1">
    <source>
        <dbReference type="ARBA" id="ARBA00022801"/>
    </source>
</evidence>
<evidence type="ECO:0000259" key="2">
    <source>
        <dbReference type="Pfam" id="PF00561"/>
    </source>
</evidence>
<accession>A0A6I6UWP8</accession>
<dbReference type="GO" id="GO:0016020">
    <property type="term" value="C:membrane"/>
    <property type="evidence" value="ECO:0007669"/>
    <property type="project" value="TreeGrafter"/>
</dbReference>
<dbReference type="AlphaFoldDB" id="A0A6I6UWP8"/>
<protein>
    <submittedName>
        <fullName evidence="3">Alpha/beta fold hydrolase</fullName>
    </submittedName>
</protein>
<dbReference type="PANTHER" id="PTHR43798">
    <property type="entry name" value="MONOACYLGLYCEROL LIPASE"/>
    <property type="match status" value="1"/>
</dbReference>
<evidence type="ECO:0000313" key="4">
    <source>
        <dbReference type="Proteomes" id="UP000465062"/>
    </source>
</evidence>
<dbReference type="InterPro" id="IPR050266">
    <property type="entry name" value="AB_hydrolase_sf"/>
</dbReference>
<feature type="domain" description="AB hydrolase-1" evidence="2">
    <location>
        <begin position="24"/>
        <end position="148"/>
    </location>
</feature>
<reference evidence="3 4" key="1">
    <citation type="submission" date="2019-06" db="EMBL/GenBank/DDBJ databases">
        <title>An operon consisting of a P-type ATPase gene and a transcriptional regular gene given the different cadmium resistance in Bacillus vietamensis 151-6 and Bacillus marisflavi 151-25.</title>
        <authorList>
            <person name="Yu X."/>
        </authorList>
    </citation>
    <scope>NUCLEOTIDE SEQUENCE [LARGE SCALE GENOMIC DNA]</scope>
    <source>
        <strain evidence="3 4">151-6</strain>
    </source>
</reference>
<dbReference type="RefSeq" id="WP_159363259.1">
    <property type="nucleotide sequence ID" value="NZ_CP047394.1"/>
</dbReference>
<keyword evidence="1 3" id="KW-0378">Hydrolase</keyword>
<dbReference type="Pfam" id="PF00561">
    <property type="entry name" value="Abhydrolase_1"/>
    <property type="match status" value="1"/>
</dbReference>
<proteinExistence type="predicted"/>
<dbReference type="InterPro" id="IPR000639">
    <property type="entry name" value="Epox_hydrolase-like"/>
</dbReference>
<dbReference type="PRINTS" id="PR00111">
    <property type="entry name" value="ABHYDROLASE"/>
</dbReference>
<dbReference type="EMBL" id="CP047394">
    <property type="protein sequence ID" value="QHE63762.1"/>
    <property type="molecule type" value="Genomic_DNA"/>
</dbReference>